<evidence type="ECO:0000256" key="5">
    <source>
        <dbReference type="ARBA" id="ARBA00022759"/>
    </source>
</evidence>
<dbReference type="Gene3D" id="3.30.420.10">
    <property type="entry name" value="Ribonuclease H-like superfamily/Ribonuclease H"/>
    <property type="match status" value="1"/>
</dbReference>
<keyword evidence="11" id="KW-1185">Reference proteome</keyword>
<dbReference type="GO" id="GO:0008233">
    <property type="term" value="F:peptidase activity"/>
    <property type="evidence" value="ECO:0007669"/>
    <property type="project" value="UniProtKB-KW"/>
</dbReference>
<evidence type="ECO:0000256" key="3">
    <source>
        <dbReference type="ARBA" id="ARBA00022695"/>
    </source>
</evidence>
<keyword evidence="1" id="KW-0645">Protease</keyword>
<dbReference type="AlphaFoldDB" id="A0AAQ3RWV9"/>
<dbReference type="GO" id="GO:0003676">
    <property type="term" value="F:nucleic acid binding"/>
    <property type="evidence" value="ECO:0007669"/>
    <property type="project" value="InterPro"/>
</dbReference>
<organism evidence="10 11">
    <name type="scientific">Vigna mungo</name>
    <name type="common">Black gram</name>
    <name type="synonym">Phaseolus mungo</name>
    <dbReference type="NCBI Taxonomy" id="3915"/>
    <lineage>
        <taxon>Eukaryota</taxon>
        <taxon>Viridiplantae</taxon>
        <taxon>Streptophyta</taxon>
        <taxon>Embryophyta</taxon>
        <taxon>Tracheophyta</taxon>
        <taxon>Spermatophyta</taxon>
        <taxon>Magnoliopsida</taxon>
        <taxon>eudicotyledons</taxon>
        <taxon>Gunneridae</taxon>
        <taxon>Pentapetalae</taxon>
        <taxon>rosids</taxon>
        <taxon>fabids</taxon>
        <taxon>Fabales</taxon>
        <taxon>Fabaceae</taxon>
        <taxon>Papilionoideae</taxon>
        <taxon>50 kb inversion clade</taxon>
        <taxon>NPAAA clade</taxon>
        <taxon>indigoferoid/millettioid clade</taxon>
        <taxon>Phaseoleae</taxon>
        <taxon>Vigna</taxon>
    </lineage>
</organism>
<dbReference type="Proteomes" id="UP001374535">
    <property type="component" value="Chromosome 5"/>
</dbReference>
<dbReference type="Gene3D" id="3.10.10.10">
    <property type="entry name" value="HIV Type 1 Reverse Transcriptase, subunit A, domain 1"/>
    <property type="match status" value="1"/>
</dbReference>
<dbReference type="SUPFAM" id="SSF56672">
    <property type="entry name" value="DNA/RNA polymerases"/>
    <property type="match status" value="1"/>
</dbReference>
<dbReference type="GO" id="GO:0003964">
    <property type="term" value="F:RNA-directed DNA polymerase activity"/>
    <property type="evidence" value="ECO:0007669"/>
    <property type="project" value="UniProtKB-KW"/>
</dbReference>
<keyword evidence="4" id="KW-0540">Nuclease</keyword>
<dbReference type="GO" id="GO:1901096">
    <property type="term" value="P:regulation of autophagosome maturation"/>
    <property type="evidence" value="ECO:0007669"/>
    <property type="project" value="TreeGrafter"/>
</dbReference>
<dbReference type="FunFam" id="3.10.10.10:FF:000007">
    <property type="entry name" value="Retrovirus-related Pol polyprotein from transposon 17.6-like Protein"/>
    <property type="match status" value="1"/>
</dbReference>
<dbReference type="InterPro" id="IPR019155">
    <property type="entry name" value="CLEC16A/TT9_N"/>
</dbReference>
<evidence type="ECO:0000313" key="10">
    <source>
        <dbReference type="EMBL" id="WVZ10944.1"/>
    </source>
</evidence>
<dbReference type="InterPro" id="IPR036397">
    <property type="entry name" value="RNaseH_sf"/>
</dbReference>
<dbReference type="InterPro" id="IPR043502">
    <property type="entry name" value="DNA/RNA_pol_sf"/>
</dbReference>
<name>A0AAQ3RWV9_VIGMU</name>
<keyword evidence="5" id="KW-0255">Endonuclease</keyword>
<evidence type="ECO:0008006" key="12">
    <source>
        <dbReference type="Google" id="ProtNLM"/>
    </source>
</evidence>
<gene>
    <name evidence="10" type="ORF">V8G54_015474</name>
</gene>
<reference evidence="10 11" key="1">
    <citation type="journal article" date="2023" name="Life. Sci Alliance">
        <title>Evolutionary insights into 3D genome organization and epigenetic landscape of Vigna mungo.</title>
        <authorList>
            <person name="Junaid A."/>
            <person name="Singh B."/>
            <person name="Bhatia S."/>
        </authorList>
    </citation>
    <scope>NUCLEOTIDE SEQUENCE [LARGE SCALE GENOMIC DNA]</scope>
    <source>
        <strain evidence="10">Urdbean</strain>
    </source>
</reference>
<accession>A0AAQ3RWV9</accession>
<keyword evidence="6" id="KW-0378">Hydrolase</keyword>
<evidence type="ECO:0000259" key="8">
    <source>
        <dbReference type="Pfam" id="PF00078"/>
    </source>
</evidence>
<dbReference type="GO" id="GO:0016197">
    <property type="term" value="P:endosomal transport"/>
    <property type="evidence" value="ECO:0007669"/>
    <property type="project" value="TreeGrafter"/>
</dbReference>
<dbReference type="PANTHER" id="PTHR21481">
    <property type="entry name" value="PROTEIN CLEC16A"/>
    <property type="match status" value="1"/>
</dbReference>
<proteinExistence type="predicted"/>
<evidence type="ECO:0000313" key="11">
    <source>
        <dbReference type="Proteomes" id="UP001374535"/>
    </source>
</evidence>
<feature type="domain" description="Reverse transcriptase" evidence="8">
    <location>
        <begin position="470"/>
        <end position="627"/>
    </location>
</feature>
<evidence type="ECO:0000256" key="1">
    <source>
        <dbReference type="ARBA" id="ARBA00022670"/>
    </source>
</evidence>
<dbReference type="PANTHER" id="PTHR21481:SF4">
    <property type="entry name" value="PROTEIN TRANSPARENT TESTA 9"/>
    <property type="match status" value="1"/>
</dbReference>
<evidence type="ECO:0000259" key="9">
    <source>
        <dbReference type="Pfam" id="PF09758"/>
    </source>
</evidence>
<keyword evidence="7" id="KW-0695">RNA-directed DNA polymerase</keyword>
<dbReference type="EMBL" id="CP144696">
    <property type="protein sequence ID" value="WVZ10944.1"/>
    <property type="molecule type" value="Genomic_DNA"/>
</dbReference>
<dbReference type="InterPro" id="IPR039272">
    <property type="entry name" value="CLEC16A/TT9"/>
</dbReference>
<dbReference type="GO" id="GO:0006508">
    <property type="term" value="P:proteolysis"/>
    <property type="evidence" value="ECO:0007669"/>
    <property type="project" value="UniProtKB-KW"/>
</dbReference>
<protein>
    <recommendedName>
        <fullName evidence="12">Reverse transcriptase domain-containing protein</fullName>
    </recommendedName>
</protein>
<evidence type="ECO:0000256" key="4">
    <source>
        <dbReference type="ARBA" id="ARBA00022722"/>
    </source>
</evidence>
<keyword evidence="3" id="KW-0548">Nucleotidyltransferase</keyword>
<dbReference type="Gene3D" id="3.30.70.270">
    <property type="match status" value="1"/>
</dbReference>
<dbReference type="CDD" id="cd01647">
    <property type="entry name" value="RT_LTR"/>
    <property type="match status" value="1"/>
</dbReference>
<dbReference type="Pfam" id="PF00078">
    <property type="entry name" value="RVT_1"/>
    <property type="match status" value="1"/>
</dbReference>
<keyword evidence="2" id="KW-0808">Transferase</keyword>
<dbReference type="GO" id="GO:0005794">
    <property type="term" value="C:Golgi apparatus"/>
    <property type="evidence" value="ECO:0007669"/>
    <property type="project" value="TreeGrafter"/>
</dbReference>
<evidence type="ECO:0000256" key="2">
    <source>
        <dbReference type="ARBA" id="ARBA00022679"/>
    </source>
</evidence>
<dbReference type="Pfam" id="PF09758">
    <property type="entry name" value="FPL"/>
    <property type="match status" value="1"/>
</dbReference>
<feature type="domain" description="FPL" evidence="9">
    <location>
        <begin position="46"/>
        <end position="95"/>
    </location>
</feature>
<dbReference type="InterPro" id="IPR043128">
    <property type="entry name" value="Rev_trsase/Diguanyl_cyclase"/>
</dbReference>
<evidence type="ECO:0000256" key="6">
    <source>
        <dbReference type="ARBA" id="ARBA00022801"/>
    </source>
</evidence>
<evidence type="ECO:0000256" key="7">
    <source>
        <dbReference type="ARBA" id="ARBA00022918"/>
    </source>
</evidence>
<dbReference type="GO" id="GO:0004519">
    <property type="term" value="F:endonuclease activity"/>
    <property type="evidence" value="ECO:0007669"/>
    <property type="project" value="UniProtKB-KW"/>
</dbReference>
<sequence length="996" mass="113657">MWNSFWRSRDRFSLEQLRYYSMYLTDQLTKVEIISEVNKGFVIEALRSIAELITYGDQHDPSFFEFFMEKQVMGEFIRVLKLTRTVSVPLQLLQTDEVVSFPLYVEAIRFAFHEESMVRTAVRAITLNVYHDRNPGPDSMSAIIAATDEIEDNLYYFSDVVSAGIPDVGRLITDGIMMILIFPLLLPSLGVMPNNDMQDAAAPSLYLLCCILRIVKIKDLANTIAEAFTKSSRGNFNCFISDHDFTSECQGLDGDNLTKEVLLAYVTKGSDVLVLGSLSVLAILLQTKELDESMLDGLGILPQRKQHKKLLLQALVGEGSGEEQLFPSKSNRDGIGNDINVYHKKIKEQYGVSFLPSDVGISPRIHRFQEGERMMRWHGSVLCTRFSVILGRVKRDRVSFGYWKFVMDRELELEKMLDRFWEVFNNPQGLPPKRNKEHATTLLEGQANTCEASGIIRPNQSAFSGSLLLVKKKDNSWRLCMDYKALDKVPVLNKFPIPVIYELLDEVHGAKYFSKLDLKSGYHQVGVKSSDIHKTTFRTHEGHYEYLVMPFGLMNTPSTFQVLMNDIFRCMLRNCVIVFSYDILIYSQDWETCMQHLAEVFLVFDKKLVANTKKCHFAQVAIEYLVHIVSNEGVAMIQARKFVKDYEKLAKPLTALTKIDGFRWTPSAYEKELMAIALAIEHWRSYLLGKNFTMMHEEGRFHSLIHVPEWENNDDIMEEPQTWVLLELWAEYWYNTNFHSSIGTTPFEVVYGPSPLVITKFLPRETCVEAVQCTESAEATSALSSSAHEKLGQSKRVEKSFSTGEWVFLKLKPHWQQSLKSKICPKLAPMVLSKLQGELQLPPESRMHPVFHVSLLKKAVGTYDIEKALLTGLDLEIAGDAVLAAVLATCILKGNWFWSIGKGDQLKGTKLILKRAALIAAQAGLDNRLIIWRVYERRNRRVRECYIGEAEEREGIFWVLEKLRCKIEPADFPPCECEKELHVLGIIASQSLLLVS</sequence>
<dbReference type="GO" id="GO:0005770">
    <property type="term" value="C:late endosome"/>
    <property type="evidence" value="ECO:0007669"/>
    <property type="project" value="TreeGrafter"/>
</dbReference>
<dbReference type="GO" id="GO:0007034">
    <property type="term" value="P:vacuolar transport"/>
    <property type="evidence" value="ECO:0007669"/>
    <property type="project" value="TreeGrafter"/>
</dbReference>
<dbReference type="InterPro" id="IPR000477">
    <property type="entry name" value="RT_dom"/>
</dbReference>